<keyword evidence="2" id="KW-1185">Reference proteome</keyword>
<sequence length="697" mass="77983">MESPEFPSEEVPDGFREDAGELAAPIRLPIEVLGREGLTQTVTFDLTSQDAQQPLRLWMQVHNLTYADKGSVRFNTGTWVNLNNTTVTVEGLGKTYGGIGGGFATLKLNVNVPTGALVTGTNQLTFRFNTTDGRSIGYRVLKLNLLRADGSRVLPDSSFQVDNPTNWKAPYTDAASIAEGEKLWRTRQLVRSYKDSTVLRARCMDCHTQDGRDLKYFNYSNYSIVERSKFHGLTETEGNKIASYIRSLPGVPTPGRPWNPPYQPGPGLDSKPVAEWSAGAGIDAVLEKDRDILKYIFPSGITKAAVATTANLSAREMPIALQLPDWNHWLPGIHPKDAWGDAFINHKVNKAYAGEGTATGTSAPMRELAAKVKAAGYTTYRNELNIPHSSWNQYLYEFISPRYPNATTGLDINYSRKVYATGLWHLVKTWEIMQEFGFEGYQRQLFPTSRDARGWMKNNSFDTSPHMLKLPKNNTGINDNNALMFNYFSTVWYQLTLILFNGNHSDGSERNAQRPIDWGYSYGFIKNIQAGTPGKPPASGLLTLWVTKGMQIANNTLKPNAPNSAGWCPLYAADLSRLVAPDYMTGWVDITPQERKAIMEALLTTWWEKTRQYAKEDWWNGGGASTTETINGFYDGTLGNRLWFMLPQFKYHGVNPTLVDEIATWAQTIWTQADWNIVKKATCAPAGTFVRCSSEKF</sequence>
<protein>
    <submittedName>
        <fullName evidence="1">Uncharacterized protein</fullName>
    </submittedName>
</protein>
<dbReference type="SUPFAM" id="SSF46626">
    <property type="entry name" value="Cytochrome c"/>
    <property type="match status" value="1"/>
</dbReference>
<evidence type="ECO:0000313" key="2">
    <source>
        <dbReference type="Proteomes" id="UP001611383"/>
    </source>
</evidence>
<gene>
    <name evidence="1" type="ORF">F0U60_22780</name>
</gene>
<organism evidence="1 2">
    <name type="scientific">Archangium minus</name>
    <dbReference type="NCBI Taxonomy" id="83450"/>
    <lineage>
        <taxon>Bacteria</taxon>
        <taxon>Pseudomonadati</taxon>
        <taxon>Myxococcota</taxon>
        <taxon>Myxococcia</taxon>
        <taxon>Myxococcales</taxon>
        <taxon>Cystobacterineae</taxon>
        <taxon>Archangiaceae</taxon>
        <taxon>Archangium</taxon>
    </lineage>
</organism>
<evidence type="ECO:0000313" key="1">
    <source>
        <dbReference type="EMBL" id="WNG46622.1"/>
    </source>
</evidence>
<dbReference type="Proteomes" id="UP001611383">
    <property type="component" value="Chromosome"/>
</dbReference>
<dbReference type="RefSeq" id="WP_395823201.1">
    <property type="nucleotide sequence ID" value="NZ_CP043494.1"/>
</dbReference>
<proteinExistence type="predicted"/>
<name>A0ABY9WS51_9BACT</name>
<dbReference type="EMBL" id="CP043494">
    <property type="protein sequence ID" value="WNG46622.1"/>
    <property type="molecule type" value="Genomic_DNA"/>
</dbReference>
<accession>A0ABY9WS51</accession>
<reference evidence="1 2" key="1">
    <citation type="submission" date="2019-08" db="EMBL/GenBank/DDBJ databases">
        <title>Archangium and Cystobacter genomes.</title>
        <authorList>
            <person name="Chen I.-C.K."/>
            <person name="Wielgoss S."/>
        </authorList>
    </citation>
    <scope>NUCLEOTIDE SEQUENCE [LARGE SCALE GENOMIC DNA]</scope>
    <source>
        <strain evidence="1 2">Cbm 6</strain>
    </source>
</reference>
<dbReference type="InterPro" id="IPR036909">
    <property type="entry name" value="Cyt_c-like_dom_sf"/>
</dbReference>